<dbReference type="EMBL" id="JATAAI010000009">
    <property type="protein sequence ID" value="KAK1743217.1"/>
    <property type="molecule type" value="Genomic_DNA"/>
</dbReference>
<dbReference type="Gene3D" id="3.30.70.660">
    <property type="entry name" value="Pseudouridine synthase I, catalytic domain, C-terminal subdomain"/>
    <property type="match status" value="1"/>
</dbReference>
<comment type="caution">
    <text evidence="2">The sequence shown here is derived from an EMBL/GenBank/DDBJ whole genome shotgun (WGS) entry which is preliminary data.</text>
</comment>
<dbReference type="SUPFAM" id="SSF55120">
    <property type="entry name" value="Pseudouridine synthase"/>
    <property type="match status" value="1"/>
</dbReference>
<name>A0AAD9DDE2_9STRA</name>
<dbReference type="AlphaFoldDB" id="A0AAD9DDE2"/>
<feature type="region of interest" description="Disordered" evidence="1">
    <location>
        <begin position="360"/>
        <end position="416"/>
    </location>
</feature>
<dbReference type="GO" id="GO:1990481">
    <property type="term" value="P:mRNA pseudouridine synthesis"/>
    <property type="evidence" value="ECO:0007669"/>
    <property type="project" value="TreeGrafter"/>
</dbReference>
<protein>
    <submittedName>
        <fullName evidence="2">RNA pseudouridine synthase</fullName>
        <ecNumber evidence="2">5.4.99.-</ecNumber>
    </submittedName>
</protein>
<keyword evidence="2" id="KW-0413">Isomerase</keyword>
<organism evidence="2 3">
    <name type="scientific">Skeletonema marinoi</name>
    <dbReference type="NCBI Taxonomy" id="267567"/>
    <lineage>
        <taxon>Eukaryota</taxon>
        <taxon>Sar</taxon>
        <taxon>Stramenopiles</taxon>
        <taxon>Ochrophyta</taxon>
        <taxon>Bacillariophyta</taxon>
        <taxon>Coscinodiscophyceae</taxon>
        <taxon>Thalassiosirophycidae</taxon>
        <taxon>Thalassiosirales</taxon>
        <taxon>Skeletonemataceae</taxon>
        <taxon>Skeletonema</taxon>
        <taxon>Skeletonema marinoi-dohrnii complex</taxon>
    </lineage>
</organism>
<accession>A0AAD9DDE2</accession>
<dbReference type="EC" id="5.4.99.-" evidence="2"/>
<dbReference type="Gene3D" id="3.60.130.30">
    <property type="match status" value="1"/>
</dbReference>
<reference evidence="2" key="1">
    <citation type="submission" date="2023-06" db="EMBL/GenBank/DDBJ databases">
        <title>Survivors Of The Sea: Transcriptome response of Skeletonema marinoi to long-term dormancy.</title>
        <authorList>
            <person name="Pinder M.I.M."/>
            <person name="Kourtchenko O."/>
            <person name="Robertson E.K."/>
            <person name="Larsson T."/>
            <person name="Maumus F."/>
            <person name="Osuna-Cruz C.M."/>
            <person name="Vancaester E."/>
            <person name="Stenow R."/>
            <person name="Vandepoele K."/>
            <person name="Ploug H."/>
            <person name="Bruchert V."/>
            <person name="Godhe A."/>
            <person name="Topel M."/>
        </authorList>
    </citation>
    <scope>NUCLEOTIDE SEQUENCE</scope>
    <source>
        <strain evidence="2">R05AC</strain>
    </source>
</reference>
<dbReference type="InterPro" id="IPR001406">
    <property type="entry name" value="PsdUridine_synth_TruA"/>
</dbReference>
<dbReference type="GO" id="GO:0031119">
    <property type="term" value="P:tRNA pseudouridine synthesis"/>
    <property type="evidence" value="ECO:0007669"/>
    <property type="project" value="TreeGrafter"/>
</dbReference>
<evidence type="ECO:0000313" key="2">
    <source>
        <dbReference type="EMBL" id="KAK1743217.1"/>
    </source>
</evidence>
<dbReference type="GO" id="GO:0003723">
    <property type="term" value="F:RNA binding"/>
    <property type="evidence" value="ECO:0007669"/>
    <property type="project" value="InterPro"/>
</dbReference>
<proteinExistence type="predicted"/>
<feature type="region of interest" description="Disordered" evidence="1">
    <location>
        <begin position="284"/>
        <end position="318"/>
    </location>
</feature>
<dbReference type="PANTHER" id="PTHR11142">
    <property type="entry name" value="PSEUDOURIDYLATE SYNTHASE"/>
    <property type="match status" value="1"/>
</dbReference>
<dbReference type="GO" id="GO:0009982">
    <property type="term" value="F:pseudouridine synthase activity"/>
    <property type="evidence" value="ECO:0007669"/>
    <property type="project" value="InterPro"/>
</dbReference>
<evidence type="ECO:0000313" key="3">
    <source>
        <dbReference type="Proteomes" id="UP001224775"/>
    </source>
</evidence>
<feature type="compositionally biased region" description="Basic and acidic residues" evidence="1">
    <location>
        <begin position="294"/>
        <end position="317"/>
    </location>
</feature>
<gene>
    <name evidence="2" type="ORF">QTG54_005838</name>
</gene>
<evidence type="ECO:0000256" key="1">
    <source>
        <dbReference type="SAM" id="MobiDB-lite"/>
    </source>
</evidence>
<dbReference type="GO" id="GO:0005634">
    <property type="term" value="C:nucleus"/>
    <property type="evidence" value="ECO:0007669"/>
    <property type="project" value="TreeGrafter"/>
</dbReference>
<dbReference type="InterPro" id="IPR020103">
    <property type="entry name" value="PsdUridine_synth_cat_dom_sf"/>
</dbReference>
<dbReference type="Proteomes" id="UP001224775">
    <property type="component" value="Unassembled WGS sequence"/>
</dbReference>
<dbReference type="InterPro" id="IPR020095">
    <property type="entry name" value="PsdUridine_synth_TruA_C"/>
</dbReference>
<dbReference type="PANTHER" id="PTHR11142:SF4">
    <property type="entry name" value="PSEUDOURIDYLATE SYNTHASE 1 HOMOLOG"/>
    <property type="match status" value="1"/>
</dbReference>
<sequence>MTKSTSKPVSCDGCQKQFPSKNKLFQHLALNSDGCLSPDEYAEYMRNPRNFEKICVLYGYLPGTDYQRKCIPDGACGIEGGQHASWLLTQAIDRVCRGININADEEVDISWSAEKAAAFKINRSFGTQSRNLDAAHQDEYTGAITEMLCTNTSPLFFDFTNDDNPKEEDDSATKEQRKKKVTLWVQAVNEQLDHLLSRFTPETKTNDWSPGRIRVFGRLSIPQKKFNPESDVVHRRVDYCFPADLLYVSKENDGNSTMSETAVQLQVDTMQQYMDKMVSFPPGQKPFRAFDAGKTADRRKANDYLEAPEARDRDKFRPAIRPDQVTLTYLGLMKKVMQAFTTQVEDVDQNDSGAVLEKRFSDAKRNKQKQHSSAKQQKMKQKEPQKKKHRKQNQAPNTQDKKCNEEGTKEADDSTNLPAKRFLRRKRFHNFSPNVLAHDFLAYRRLDRIYHRGTIRLDSTTQDGSKSVLHTGSRPFVVFSLTGDLFLYQQARRVIGLLIAILRGCIDIDILDLVFDENYAHLVSAPLAPSLGLMQGEATYMTYEGRLNMVLNARRTRAFSKGFNDEDVVTSVEQWEESVLKDIAKGWYLDGTGANGQLNAERDWLETVLYPWAKKARGELDNYRRWKAGELASSLPPVVSVGTSVPDVYVKCLQLLREADANGAWPDTSAQRQLVMLSTPNDESLTTSLTAARMAAKTNNSESRSCAYSFREGEGGASGSFSVGIMPDRSSQPKGNLQFPQLVKAAFELERALFPDREPSSTIAINRNAQFRPHTDKGAGAGQSTSLIVAMGNFVGGELMVEGEKKDIRYNGIEFNGWKQRHWTLPFKGERYSLVWFTPKGCEGMRGIDIDFDSLSREN</sequence>
<keyword evidence="3" id="KW-1185">Reference proteome</keyword>
<feature type="compositionally biased region" description="Basic and acidic residues" evidence="1">
    <location>
        <begin position="399"/>
        <end position="412"/>
    </location>
</feature>